<keyword evidence="2" id="KW-1185">Reference proteome</keyword>
<accession>A0A858RRK7</accession>
<evidence type="ECO:0000313" key="2">
    <source>
        <dbReference type="Proteomes" id="UP000501812"/>
    </source>
</evidence>
<name>A0A858RRK7_9BACT</name>
<dbReference type="RefSeq" id="WP_169457257.1">
    <property type="nucleotide sequence ID" value="NZ_CP051774.1"/>
</dbReference>
<protein>
    <submittedName>
        <fullName evidence="1">Uncharacterized protein</fullName>
    </submittedName>
</protein>
<organism evidence="1 2">
    <name type="scientific">Luteolibacter luteus</name>
    <dbReference type="NCBI Taxonomy" id="2728835"/>
    <lineage>
        <taxon>Bacteria</taxon>
        <taxon>Pseudomonadati</taxon>
        <taxon>Verrucomicrobiota</taxon>
        <taxon>Verrucomicrobiia</taxon>
        <taxon>Verrucomicrobiales</taxon>
        <taxon>Verrucomicrobiaceae</taxon>
        <taxon>Luteolibacter</taxon>
    </lineage>
</organism>
<dbReference type="EMBL" id="CP051774">
    <property type="protein sequence ID" value="QJE98770.1"/>
    <property type="molecule type" value="Genomic_DNA"/>
</dbReference>
<sequence length="48" mass="5673">MLPQSVPHWDSRIRLTEFSLTDQKPDGKPWIFAASYKGLDVISWRRIE</sequence>
<gene>
    <name evidence="1" type="ORF">HHL09_24315</name>
</gene>
<reference evidence="1 2" key="1">
    <citation type="submission" date="2020-04" db="EMBL/GenBank/DDBJ databases">
        <title>Luteolibacter sp. G-1-1-1 isolated from soil.</title>
        <authorList>
            <person name="Dahal R.H."/>
        </authorList>
    </citation>
    <scope>NUCLEOTIDE SEQUENCE [LARGE SCALE GENOMIC DNA]</scope>
    <source>
        <strain evidence="1 2">G-1-1-1</strain>
    </source>
</reference>
<evidence type="ECO:0000313" key="1">
    <source>
        <dbReference type="EMBL" id="QJE98770.1"/>
    </source>
</evidence>
<dbReference type="AlphaFoldDB" id="A0A858RRK7"/>
<dbReference type="Proteomes" id="UP000501812">
    <property type="component" value="Chromosome"/>
</dbReference>
<dbReference type="KEGG" id="luo:HHL09_24315"/>
<proteinExistence type="predicted"/>